<keyword evidence="1" id="KW-1133">Transmembrane helix</keyword>
<evidence type="ECO:0008006" key="3">
    <source>
        <dbReference type="Google" id="ProtNLM"/>
    </source>
</evidence>
<proteinExistence type="predicted"/>
<dbReference type="InterPro" id="IPR018706">
    <property type="entry name" value="DUF2214_membrane"/>
</dbReference>
<feature type="transmembrane region" description="Helical" evidence="1">
    <location>
        <begin position="80"/>
        <end position="97"/>
    </location>
</feature>
<comment type="caution">
    <text evidence="2">The sequence shown here is derived from an EMBL/GenBank/DDBJ whole genome shotgun (WGS) entry which is preliminary data.</text>
</comment>
<name>A0A1J5PZ33_9ZZZZ</name>
<feature type="transmembrane region" description="Helical" evidence="1">
    <location>
        <begin position="45"/>
        <end position="68"/>
    </location>
</feature>
<keyword evidence="1" id="KW-0812">Transmembrane</keyword>
<dbReference type="Pfam" id="PF09980">
    <property type="entry name" value="DUF2214"/>
    <property type="match status" value="1"/>
</dbReference>
<sequence>MLRDALLLYLHLSAMLGLAVFLTAKTSLTRERAVDQAVLRRLLRLDLWVWGSLAAVLLSGFALVFWGIKGSQWLLHNPLLWAKIALLVLMTAMSLPSTRRLSAWGRSARSRIDWVPPEAEISRERRWLMAQSHIMVVIPLLAALMSHGFG</sequence>
<dbReference type="EMBL" id="MLJW01001804">
    <property type="protein sequence ID" value="OIQ76670.1"/>
    <property type="molecule type" value="Genomic_DNA"/>
</dbReference>
<feature type="transmembrane region" description="Helical" evidence="1">
    <location>
        <begin position="6"/>
        <end position="24"/>
    </location>
</feature>
<protein>
    <recommendedName>
        <fullName evidence="3">DUF2214 family protein</fullName>
    </recommendedName>
</protein>
<reference evidence="2" key="1">
    <citation type="submission" date="2016-10" db="EMBL/GenBank/DDBJ databases">
        <title>Sequence of Gallionella enrichment culture.</title>
        <authorList>
            <person name="Poehlein A."/>
            <person name="Muehling M."/>
            <person name="Daniel R."/>
        </authorList>
    </citation>
    <scope>NUCLEOTIDE SEQUENCE</scope>
</reference>
<gene>
    <name evidence="2" type="ORF">GALL_416450</name>
</gene>
<dbReference type="AlphaFoldDB" id="A0A1J5PZ33"/>
<keyword evidence="1" id="KW-0472">Membrane</keyword>
<organism evidence="2">
    <name type="scientific">mine drainage metagenome</name>
    <dbReference type="NCBI Taxonomy" id="410659"/>
    <lineage>
        <taxon>unclassified sequences</taxon>
        <taxon>metagenomes</taxon>
        <taxon>ecological metagenomes</taxon>
    </lineage>
</organism>
<feature type="transmembrane region" description="Helical" evidence="1">
    <location>
        <begin position="127"/>
        <end position="149"/>
    </location>
</feature>
<evidence type="ECO:0000313" key="2">
    <source>
        <dbReference type="EMBL" id="OIQ76670.1"/>
    </source>
</evidence>
<evidence type="ECO:0000256" key="1">
    <source>
        <dbReference type="SAM" id="Phobius"/>
    </source>
</evidence>
<accession>A0A1J5PZ33</accession>